<feature type="region of interest" description="Disordered" evidence="12">
    <location>
        <begin position="296"/>
        <end position="338"/>
    </location>
</feature>
<proteinExistence type="evidence at transcript level"/>
<dbReference type="GO" id="GO:0030896">
    <property type="term" value="C:checkpoint clamp complex"/>
    <property type="evidence" value="ECO:0007669"/>
    <property type="project" value="InterPro"/>
</dbReference>
<keyword evidence="4" id="KW-0540">Nuclease</keyword>
<comment type="function">
    <text evidence="9">Component of the 9-1-1 cell-cycle checkpoint response complex that plays a major role in DNA repair. The 9-1-1 complex is recruited to DNA lesion upon damage by the RAD17-replication factor C (RFC) clamp loader complex. Acts then as a sliding clamp platform on DNA for several proteins involved in long-patch base excision repair (LP-BER). The 9-1-1 complex stimulates DNA polymerase beta (POLB) activity by increasing its affinity for the 3'-OH end of the primer-template and stabilizes POLB to those sites where LP-BER proceeds; endonuclease FEN1 cleavage activity on substrates with double, nick, or gap flaps of distinct sequences and lengths; and DNA ligase I (LIG1) on long-patch base excision repair substrates. The 9-1-1 complex is necessary for the recruitment of RHNO1 to sites of double-stranded breaks (DSB) occurring during the S phase. RAD9A possesses 3'-&gt;5' double stranded DNA exonuclease activity.</text>
</comment>
<protein>
    <recommendedName>
        <fullName evidence="10">Cell cycle checkpoint control protein RAD9A</fullName>
    </recommendedName>
    <alternativeName>
        <fullName evidence="11">DNA repair exonuclease rad9 homolog A</fullName>
    </alternativeName>
</protein>
<evidence type="ECO:0000313" key="13">
    <source>
        <dbReference type="EMBL" id="LAB69859.1"/>
    </source>
</evidence>
<dbReference type="PANTHER" id="PTHR15237">
    <property type="entry name" value="DNA REPAIR PROTEIN RAD9"/>
    <property type="match status" value="1"/>
</dbReference>
<dbReference type="GO" id="GO:0006281">
    <property type="term" value="P:DNA repair"/>
    <property type="evidence" value="ECO:0007669"/>
    <property type="project" value="TreeGrafter"/>
</dbReference>
<accession>A0A2P2I770</accession>
<evidence type="ECO:0000256" key="11">
    <source>
        <dbReference type="ARBA" id="ARBA00079896"/>
    </source>
</evidence>
<dbReference type="Gene3D" id="3.70.10.10">
    <property type="match status" value="1"/>
</dbReference>
<keyword evidence="8" id="KW-0539">Nucleus</keyword>
<dbReference type="EMBL" id="IACT01004660">
    <property type="protein sequence ID" value="LAC23842.1"/>
    <property type="molecule type" value="mRNA"/>
</dbReference>
<organism evidence="13">
    <name type="scientific">Hirondellea gigas</name>
    <dbReference type="NCBI Taxonomy" id="1518452"/>
    <lineage>
        <taxon>Eukaryota</taxon>
        <taxon>Metazoa</taxon>
        <taxon>Ecdysozoa</taxon>
        <taxon>Arthropoda</taxon>
        <taxon>Crustacea</taxon>
        <taxon>Multicrustacea</taxon>
        <taxon>Malacostraca</taxon>
        <taxon>Eumalacostraca</taxon>
        <taxon>Peracarida</taxon>
        <taxon>Amphipoda</taxon>
        <taxon>Amphilochidea</taxon>
        <taxon>Lysianassida</taxon>
        <taxon>Lysianassidira</taxon>
        <taxon>Lysianassoidea</taxon>
        <taxon>Lysianassidae</taxon>
        <taxon>Hirondellea</taxon>
    </lineage>
</organism>
<feature type="region of interest" description="Disordered" evidence="12">
    <location>
        <begin position="358"/>
        <end position="380"/>
    </location>
</feature>
<dbReference type="InterPro" id="IPR046938">
    <property type="entry name" value="DNA_clamp_sf"/>
</dbReference>
<dbReference type="GO" id="GO:0071479">
    <property type="term" value="P:cellular response to ionizing radiation"/>
    <property type="evidence" value="ECO:0007669"/>
    <property type="project" value="TreeGrafter"/>
</dbReference>
<dbReference type="Pfam" id="PF04139">
    <property type="entry name" value="Rad9"/>
    <property type="match status" value="1"/>
</dbReference>
<evidence type="ECO:0000313" key="14">
    <source>
        <dbReference type="EMBL" id="LAC23842.1"/>
    </source>
</evidence>
<dbReference type="EMBL" id="IACF01004265">
    <property type="protein sequence ID" value="LAB69859.1"/>
    <property type="molecule type" value="mRNA"/>
</dbReference>
<evidence type="ECO:0000256" key="4">
    <source>
        <dbReference type="ARBA" id="ARBA00022722"/>
    </source>
</evidence>
<evidence type="ECO:0000256" key="8">
    <source>
        <dbReference type="ARBA" id="ARBA00023242"/>
    </source>
</evidence>
<evidence type="ECO:0000256" key="6">
    <source>
        <dbReference type="ARBA" id="ARBA00022801"/>
    </source>
</evidence>
<keyword evidence="3" id="KW-0597">Phosphoprotein</keyword>
<reference evidence="13" key="2">
    <citation type="journal article" date="2018" name="Biosci. Biotechnol. Biochem.">
        <title>Polysaccharide hydrolase of the hadal zone amphipods Hirondellea gigas.</title>
        <authorList>
            <person name="Kobayashi H."/>
            <person name="Nagahama T."/>
            <person name="Arai W."/>
            <person name="Sasagawa Y."/>
            <person name="Umeda M."/>
            <person name="Hayashi T."/>
            <person name="Nikaido I."/>
            <person name="Watanabe H."/>
            <person name="Oguri K."/>
            <person name="Kitazato H."/>
            <person name="Fujioka K."/>
            <person name="Kido Y."/>
            <person name="Takami H."/>
        </authorList>
    </citation>
    <scope>NUCLEOTIDE SEQUENCE</scope>
    <source>
        <tissue evidence="13">Whole body</tissue>
    </source>
</reference>
<evidence type="ECO:0000256" key="1">
    <source>
        <dbReference type="ARBA" id="ARBA00004123"/>
    </source>
</evidence>
<name>A0A2P2I770_9CRUS</name>
<evidence type="ECO:0000256" key="3">
    <source>
        <dbReference type="ARBA" id="ARBA00022553"/>
    </source>
</evidence>
<dbReference type="SUPFAM" id="SSF55979">
    <property type="entry name" value="DNA clamp"/>
    <property type="match status" value="1"/>
</dbReference>
<dbReference type="FunFam" id="3.70.10.10:FF:000005">
    <property type="entry name" value="Cell cycle checkpoint control protein"/>
    <property type="match status" value="1"/>
</dbReference>
<sequence length="562" mass="61892">MKMKCVITGVNIKVFARAVHSLARLGDELYVEPSTAGVSFHTVNSSRSAFASFLFGSRFFSQFDGSAGCSHHATAGEASSREDDGHTMQQADTIKCKVAMKAFLCAFKSLSSVEKNVERCKITLDGGAAKLLLQLWCRNSVVRTYNLAFIECETVKAVFDESACVHRITAQSRLLSDIFVNFQPGQDEVSLSVTAAATTVRNYVDDEPDMSKVIRTELHLESDEFDEYEISSNCEIVFCLKEFRALLAFSEPVNLPITIVFSQPGRPIILNVENKPLYECKFVLATLVSPNLDSQATTAPQNASANTFTKSKPTCDQNQTVEHHQDHDKQHARPTSPPVVVHNNSFHKSSLGGLHAVGKYGDSDGIQPGDGDASNIQPDNDIRADRSATEQDIDVSNVVDVLRVVSSSAEDHGTRRDINESDALNGATLITPRSSNDNSNVRTKRLSRMLVRNSMFDRNKEPLSNVCEQSEDVPRISCSMDKSKVLTTAGRHRKNATIVPSDGEEEECVDQIPNGEDNFPGAPPTKKYRPHFLFDRCFNSTFDPTSVDGYDVILAKDSDTED</sequence>
<evidence type="ECO:0000256" key="2">
    <source>
        <dbReference type="ARBA" id="ARBA00008494"/>
    </source>
</evidence>
<dbReference type="GO" id="GO:0031573">
    <property type="term" value="P:mitotic intra-S DNA damage checkpoint signaling"/>
    <property type="evidence" value="ECO:0007669"/>
    <property type="project" value="TreeGrafter"/>
</dbReference>
<evidence type="ECO:0000256" key="10">
    <source>
        <dbReference type="ARBA" id="ARBA00069752"/>
    </source>
</evidence>
<dbReference type="AlphaFoldDB" id="A0A2P2I770"/>
<keyword evidence="7" id="KW-0269">Exonuclease</keyword>
<dbReference type="PANTHER" id="PTHR15237:SF0">
    <property type="entry name" value="CELL CYCLE CHECKPOINT CONTROL PROTEIN"/>
    <property type="match status" value="1"/>
</dbReference>
<reference evidence="14" key="1">
    <citation type="submission" date="2017-11" db="EMBL/GenBank/DDBJ databases">
        <title>The sensing device of the deep-sea amphipod.</title>
        <authorList>
            <person name="Kobayashi H."/>
            <person name="Nagahama T."/>
            <person name="Arai W."/>
            <person name="Sasagawa Y."/>
            <person name="Umeda M."/>
            <person name="Hayashi T."/>
            <person name="Nikaido I."/>
            <person name="Watanabe H."/>
            <person name="Oguri K."/>
            <person name="Kitazato H."/>
            <person name="Fujioka K."/>
            <person name="Kido Y."/>
            <person name="Takami H."/>
        </authorList>
    </citation>
    <scope>NUCLEOTIDE SEQUENCE</scope>
    <source>
        <tissue evidence="14">Whole body</tissue>
    </source>
</reference>
<comment type="similarity">
    <text evidence="2">Belongs to the rad9 family.</text>
</comment>
<evidence type="ECO:0000256" key="5">
    <source>
        <dbReference type="ARBA" id="ARBA00022763"/>
    </source>
</evidence>
<evidence type="ECO:0000256" key="9">
    <source>
        <dbReference type="ARBA" id="ARBA00059283"/>
    </source>
</evidence>
<dbReference type="InterPro" id="IPR007268">
    <property type="entry name" value="Rad9/Ddc1"/>
</dbReference>
<comment type="subcellular location">
    <subcellularLocation>
        <location evidence="1">Nucleus</location>
    </subcellularLocation>
</comment>
<dbReference type="GO" id="GO:0000076">
    <property type="term" value="P:DNA replication checkpoint signaling"/>
    <property type="evidence" value="ECO:0007669"/>
    <property type="project" value="TreeGrafter"/>
</dbReference>
<dbReference type="GO" id="GO:0004527">
    <property type="term" value="F:exonuclease activity"/>
    <property type="evidence" value="ECO:0007669"/>
    <property type="project" value="UniProtKB-KW"/>
</dbReference>
<evidence type="ECO:0000256" key="7">
    <source>
        <dbReference type="ARBA" id="ARBA00022839"/>
    </source>
</evidence>
<keyword evidence="6" id="KW-0378">Hydrolase</keyword>
<evidence type="ECO:0000256" key="12">
    <source>
        <dbReference type="SAM" id="MobiDB-lite"/>
    </source>
</evidence>
<feature type="compositionally biased region" description="Polar residues" evidence="12">
    <location>
        <begin position="296"/>
        <end position="320"/>
    </location>
</feature>
<keyword evidence="5" id="KW-0227">DNA damage</keyword>
<feature type="compositionally biased region" description="Basic and acidic residues" evidence="12">
    <location>
        <begin position="321"/>
        <end position="331"/>
    </location>
</feature>